<evidence type="ECO:0000256" key="1">
    <source>
        <dbReference type="ARBA" id="ARBA00004858"/>
    </source>
</evidence>
<name>A0A6A5WVH8_9PLEO</name>
<dbReference type="UniPathway" id="UPA00104">
    <property type="reaction ID" value="UER00579"/>
</dbReference>
<dbReference type="Gene3D" id="3.75.10.10">
    <property type="entry name" value="L-arginine/glycine Amidinotransferase, Chain A"/>
    <property type="match status" value="1"/>
</dbReference>
<evidence type="ECO:0000256" key="7">
    <source>
        <dbReference type="ARBA" id="ARBA00033346"/>
    </source>
</evidence>
<dbReference type="OrthoDB" id="10264242at2759"/>
<proteinExistence type="inferred from homology"/>
<dbReference type="PANTHER" id="PTHR10488:SF1">
    <property type="entry name" value="GLYCINE AMIDINOTRANSFERASE, MITOCHONDRIAL"/>
    <property type="match status" value="1"/>
</dbReference>
<organism evidence="10 11">
    <name type="scientific">Amniculicola lignicola CBS 123094</name>
    <dbReference type="NCBI Taxonomy" id="1392246"/>
    <lineage>
        <taxon>Eukaryota</taxon>
        <taxon>Fungi</taxon>
        <taxon>Dikarya</taxon>
        <taxon>Ascomycota</taxon>
        <taxon>Pezizomycotina</taxon>
        <taxon>Dothideomycetes</taxon>
        <taxon>Pleosporomycetidae</taxon>
        <taxon>Pleosporales</taxon>
        <taxon>Amniculicolaceae</taxon>
        <taxon>Amniculicola</taxon>
    </lineage>
</organism>
<evidence type="ECO:0000256" key="2">
    <source>
        <dbReference type="ARBA" id="ARBA00006943"/>
    </source>
</evidence>
<dbReference type="PANTHER" id="PTHR10488">
    <property type="entry name" value="GLYCINE AMIDINOTRANSFERASE, MITOCHONDRIAL"/>
    <property type="match status" value="1"/>
</dbReference>
<dbReference type="GO" id="GO:0015068">
    <property type="term" value="F:glycine amidinotransferase activity"/>
    <property type="evidence" value="ECO:0007669"/>
    <property type="project" value="UniProtKB-EC"/>
</dbReference>
<feature type="region of interest" description="Disordered" evidence="9">
    <location>
        <begin position="28"/>
        <end position="55"/>
    </location>
</feature>
<keyword evidence="5" id="KW-0808">Transferase</keyword>
<comment type="pathway">
    <text evidence="1">Amine and polyamine biosynthesis; creatine biosynthesis; creatine from L-arginine and glycine: step 1/2.</text>
</comment>
<feature type="compositionally biased region" description="Polar residues" evidence="9">
    <location>
        <begin position="46"/>
        <end position="55"/>
    </location>
</feature>
<dbReference type="GO" id="GO:0005758">
    <property type="term" value="C:mitochondrial intermembrane space"/>
    <property type="evidence" value="ECO:0007669"/>
    <property type="project" value="TreeGrafter"/>
</dbReference>
<reference evidence="10" key="1">
    <citation type="journal article" date="2020" name="Stud. Mycol.">
        <title>101 Dothideomycetes genomes: a test case for predicting lifestyles and emergence of pathogens.</title>
        <authorList>
            <person name="Haridas S."/>
            <person name="Albert R."/>
            <person name="Binder M."/>
            <person name="Bloem J."/>
            <person name="Labutti K."/>
            <person name="Salamov A."/>
            <person name="Andreopoulos B."/>
            <person name="Baker S."/>
            <person name="Barry K."/>
            <person name="Bills G."/>
            <person name="Bluhm B."/>
            <person name="Cannon C."/>
            <person name="Castanera R."/>
            <person name="Culley D."/>
            <person name="Daum C."/>
            <person name="Ezra D."/>
            <person name="Gonzalez J."/>
            <person name="Henrissat B."/>
            <person name="Kuo A."/>
            <person name="Liang C."/>
            <person name="Lipzen A."/>
            <person name="Lutzoni F."/>
            <person name="Magnuson J."/>
            <person name="Mondo S."/>
            <person name="Nolan M."/>
            <person name="Ohm R."/>
            <person name="Pangilinan J."/>
            <person name="Park H.-J."/>
            <person name="Ramirez L."/>
            <person name="Alfaro M."/>
            <person name="Sun H."/>
            <person name="Tritt A."/>
            <person name="Yoshinaga Y."/>
            <person name="Zwiers L.-H."/>
            <person name="Turgeon B."/>
            <person name="Goodwin S."/>
            <person name="Spatafora J."/>
            <person name="Crous P."/>
            <person name="Grigoriev I."/>
        </authorList>
    </citation>
    <scope>NUCLEOTIDE SEQUENCE</scope>
    <source>
        <strain evidence="10">CBS 123094</strain>
    </source>
</reference>
<evidence type="ECO:0000256" key="9">
    <source>
        <dbReference type="SAM" id="MobiDB-lite"/>
    </source>
</evidence>
<keyword evidence="11" id="KW-1185">Reference proteome</keyword>
<dbReference type="EC" id="2.1.4.1" evidence="3"/>
<evidence type="ECO:0000313" key="11">
    <source>
        <dbReference type="Proteomes" id="UP000799779"/>
    </source>
</evidence>
<comment type="similarity">
    <text evidence="2">Belongs to the amidinotransferase family.</text>
</comment>
<evidence type="ECO:0000256" key="3">
    <source>
        <dbReference type="ARBA" id="ARBA00012351"/>
    </source>
</evidence>
<evidence type="ECO:0000256" key="5">
    <source>
        <dbReference type="ARBA" id="ARBA00022679"/>
    </source>
</evidence>
<dbReference type="InterPro" id="IPR033195">
    <property type="entry name" value="AmidinoTrfase"/>
</dbReference>
<sequence length="395" mass="43726">MTTIAAKHGVYAQSEPFLCETDDPLLTKTPLAHKNPSVPDGHSSRGRNSPPNVAANNEWAPLRSVIIGRADNSCFPYEAPHMIEATMPARFHEAFKPANPFPPEIVRGAEEELENFALLLQSQGVNVFRPTKVDWLQTFGYTGAMPRDGLLVVGNTIIESCFAWKCRVDEMANSLGTLLSKLGADPSVKVVRAPRPPSPDTLYNGILEDPGSHEWAINNSRPAFDAADFMRFGSTIIGQLSNVTNMKGVEYIQHHVPSGYKIELLDVNDPHAMHIDATLLPLRQGLMVYNPLRVTEESLRRHAVFKAWELVSYPFVESVQTVEEATGGVPRFMTSAWLVMNVLVLGHDKIVVEEQDHEFAKWLEGRGMVVLKAPFRNVHAIGGSFHCASVDLVRS</sequence>
<evidence type="ECO:0000256" key="4">
    <source>
        <dbReference type="ARBA" id="ARBA00016069"/>
    </source>
</evidence>
<evidence type="ECO:0000313" key="10">
    <source>
        <dbReference type="EMBL" id="KAF2004151.1"/>
    </source>
</evidence>
<gene>
    <name evidence="10" type="ORF">P154DRAFT_519696</name>
</gene>
<accession>A0A6A5WVH8</accession>
<dbReference type="AlphaFoldDB" id="A0A6A5WVH8"/>
<feature type="active site" evidence="8">
    <location>
        <position position="274"/>
    </location>
</feature>
<evidence type="ECO:0000256" key="6">
    <source>
        <dbReference type="ARBA" id="ARBA00031403"/>
    </source>
</evidence>
<dbReference type="GO" id="GO:0006601">
    <property type="term" value="P:creatine biosynthetic process"/>
    <property type="evidence" value="ECO:0007669"/>
    <property type="project" value="UniProtKB-UniPathway"/>
</dbReference>
<dbReference type="SUPFAM" id="SSF55909">
    <property type="entry name" value="Pentein"/>
    <property type="match status" value="1"/>
</dbReference>
<dbReference type="Proteomes" id="UP000799779">
    <property type="component" value="Unassembled WGS sequence"/>
</dbReference>
<dbReference type="CDD" id="cd21113">
    <property type="entry name" value="amidinotransferase-like"/>
    <property type="match status" value="1"/>
</dbReference>
<feature type="active site" description="Amidino-cysteine intermediate" evidence="8">
    <location>
        <position position="387"/>
    </location>
</feature>
<protein>
    <recommendedName>
        <fullName evidence="4">Glycine amidinotransferase, mitochondrial</fullName>
        <ecNumber evidence="3">2.1.4.1</ecNumber>
    </recommendedName>
    <alternativeName>
        <fullName evidence="6">L-arginine:glycine amidinotransferase</fullName>
    </alternativeName>
    <alternativeName>
        <fullName evidence="7">Transamidinase</fullName>
    </alternativeName>
</protein>
<feature type="active site" evidence="8">
    <location>
        <position position="225"/>
    </location>
</feature>
<evidence type="ECO:0000256" key="8">
    <source>
        <dbReference type="PIRSR" id="PIRSR633195-1"/>
    </source>
</evidence>
<dbReference type="EMBL" id="ML977569">
    <property type="protein sequence ID" value="KAF2004151.1"/>
    <property type="molecule type" value="Genomic_DNA"/>
</dbReference>